<evidence type="ECO:0000313" key="1">
    <source>
        <dbReference type="EMBL" id="ORY16105.1"/>
    </source>
</evidence>
<dbReference type="Proteomes" id="UP000193144">
    <property type="component" value="Unassembled WGS sequence"/>
</dbReference>
<dbReference type="OrthoDB" id="3029913at2759"/>
<proteinExistence type="predicted"/>
<keyword evidence="2" id="KW-1185">Reference proteome</keyword>
<comment type="caution">
    <text evidence="1">The sequence shown here is derived from an EMBL/GenBank/DDBJ whole genome shotgun (WGS) entry which is preliminary data.</text>
</comment>
<name>A0A1Y2A276_9PLEO</name>
<accession>A0A1Y2A276</accession>
<protein>
    <submittedName>
        <fullName evidence="1">Uncharacterized protein</fullName>
    </submittedName>
</protein>
<organism evidence="1 2">
    <name type="scientific">Clohesyomyces aquaticus</name>
    <dbReference type="NCBI Taxonomy" id="1231657"/>
    <lineage>
        <taxon>Eukaryota</taxon>
        <taxon>Fungi</taxon>
        <taxon>Dikarya</taxon>
        <taxon>Ascomycota</taxon>
        <taxon>Pezizomycotina</taxon>
        <taxon>Dothideomycetes</taxon>
        <taxon>Pleosporomycetidae</taxon>
        <taxon>Pleosporales</taxon>
        <taxon>Lindgomycetaceae</taxon>
        <taxon>Clohesyomyces</taxon>
    </lineage>
</organism>
<evidence type="ECO:0000313" key="2">
    <source>
        <dbReference type="Proteomes" id="UP000193144"/>
    </source>
</evidence>
<sequence length="1163" mass="127964">MAEPKGPGHIVLYDRYKPTLYEGHYAIEAKQTITTTDHQDLTIYNYNSLNIPPPQGGQPAPPPALVAQRFQIATSQFRIDPKAINSYYPPDGYADEGRVLPHIVFNDPHLPWERPPFPPAQEAVFGQHKLPPWMALVVFDPKELKVDPISAAGLRIPHSAKQSQSGAFNMEVGKFLSDIVSKPDFGRGYSRNPRLSSKLKNEMMQSKEPVNVIFTSSSVISTVCKNPAKFRYMCHVRKLDTHGLPDGAGKDNDGLFSICVSHQSGPIMKYNRDNPPAPRPQIVHLISTECLVDADGNLVPPANDSGTDKVGLVSLFSWTYLATPPSPNNLISMMKDLGAKKQGLIPPQPLLDSILASAGRTKDAKKQLAAKKLHSRLSQGYNIVRWRTSTGEETSAFNRGPLVPNEMPRTPAIADKWPDSSNTGKEFQILDKSTGLMDLTYSSAWQLGKLLAIGDTIFSSALMRFRSTLHRRAASQVRLIMNNIDPAERILRGGPTTIKRFSAAATSSELTVPTRLAIASGSSLSRRLDRFESTPLLREVVSEEFSVLAGVVGNLARSFTPATTSANPDFEVIQNWISNKLLLSGIPFHYLVTDPSHLSSSLEAPLKRAKVELPPEALRFFYIDSCWMDCFIDGALSTANHLDTVEDTVRREIKTTYNKFLARRSQPVARYGFLLRSTVVKAIPELRVTARLRVKTSSGEWQEDASTEPDSSPIVRSTRVDDHTMLVLLNCLPEDLHSIIISQPAHQQRFVAPVPPVQGEPYRLKRLYTSGAPQRKIPAQRSQDEGIWESIPDADVASRASIEKWYDAKSRCIDVERMTADLERILPFDAPPAEFKAPVGSAVFSLELNDKSYYMDIRFPPGTTPGATAFTRQLWLEPSPIIRTDRIHSITHSVPTTDSTTLPVVIPPNLVISQQRPSLFQIAPSVSSSPLITGPRIEIPPENPSPVFPLIRDRYILSIHPSYRPAGPTPSTVPNSTPPRPLFSSHDYLPTQTTHLVDLVFSLHRNFAGTSSAEFVSSITIIIPITGNAATQGDEPLLVGPYKGQGATMVHNRRLVPLLTSAPGQLQIKLKARNSTPSGEQILVNAHTADASFVLKGCEIAATRNSVMVDVMDAGSVSRGLVKVGVFHRARRLVIGSSTRELKFATNVVKRDGTENDAAGEVV</sequence>
<dbReference type="EMBL" id="MCFA01000020">
    <property type="protein sequence ID" value="ORY16105.1"/>
    <property type="molecule type" value="Genomic_DNA"/>
</dbReference>
<dbReference type="AlphaFoldDB" id="A0A1Y2A276"/>
<dbReference type="STRING" id="1231657.A0A1Y2A276"/>
<gene>
    <name evidence="1" type="ORF">BCR34DRAFT_597906</name>
</gene>
<reference evidence="1 2" key="1">
    <citation type="submission" date="2016-07" db="EMBL/GenBank/DDBJ databases">
        <title>Pervasive Adenine N6-methylation of Active Genes in Fungi.</title>
        <authorList>
            <consortium name="DOE Joint Genome Institute"/>
            <person name="Mondo S.J."/>
            <person name="Dannebaum R.O."/>
            <person name="Kuo R.C."/>
            <person name="Labutti K."/>
            <person name="Haridas S."/>
            <person name="Kuo A."/>
            <person name="Salamov A."/>
            <person name="Ahrendt S.R."/>
            <person name="Lipzen A."/>
            <person name="Sullivan W."/>
            <person name="Andreopoulos W.B."/>
            <person name="Clum A."/>
            <person name="Lindquist E."/>
            <person name="Daum C."/>
            <person name="Ramamoorthy G.K."/>
            <person name="Gryganskyi A."/>
            <person name="Culley D."/>
            <person name="Magnuson J.K."/>
            <person name="James T.Y."/>
            <person name="O'Malley M.A."/>
            <person name="Stajich J.E."/>
            <person name="Spatafora J.W."/>
            <person name="Visel A."/>
            <person name="Grigoriev I.V."/>
        </authorList>
    </citation>
    <scope>NUCLEOTIDE SEQUENCE [LARGE SCALE GENOMIC DNA]</scope>
    <source>
        <strain evidence="1 2">CBS 115471</strain>
    </source>
</reference>